<name>A0A1J4QJG8_9GAMM</name>
<comment type="caution">
    <text evidence="1">The sequence shown here is derived from an EMBL/GenBank/DDBJ whole genome shotgun (WGS) entry which is preliminary data.</text>
</comment>
<dbReference type="AlphaFoldDB" id="A0A1J4QJG8"/>
<protein>
    <submittedName>
        <fullName evidence="1">Uncharacterized protein</fullName>
    </submittedName>
</protein>
<keyword evidence="2" id="KW-1185">Reference proteome</keyword>
<organism evidence="1 2">
    <name type="scientific">Oceanisphaera psychrotolerans</name>
    <dbReference type="NCBI Taxonomy" id="1414654"/>
    <lineage>
        <taxon>Bacteria</taxon>
        <taxon>Pseudomonadati</taxon>
        <taxon>Pseudomonadota</taxon>
        <taxon>Gammaproteobacteria</taxon>
        <taxon>Aeromonadales</taxon>
        <taxon>Aeromonadaceae</taxon>
        <taxon>Oceanisphaera</taxon>
    </lineage>
</organism>
<accession>A0A1J4QJG8</accession>
<dbReference type="EMBL" id="MDKE01000003">
    <property type="protein sequence ID" value="OIN14003.1"/>
    <property type="molecule type" value="Genomic_DNA"/>
</dbReference>
<dbReference type="Proteomes" id="UP000243073">
    <property type="component" value="Unassembled WGS sequence"/>
</dbReference>
<reference evidence="1 2" key="1">
    <citation type="submission" date="2016-07" db="EMBL/GenBank/DDBJ databases">
        <title>Draft Genome Sequence of Oceanisphaera psychrotolerans, isolated from coastal sediment samples.</title>
        <authorList>
            <person name="Zhuo S."/>
            <person name="Ruan Z."/>
        </authorList>
    </citation>
    <scope>NUCLEOTIDE SEQUENCE [LARGE SCALE GENOMIC DNA]</scope>
    <source>
        <strain evidence="1 2">LAM-WHM-ZC</strain>
    </source>
</reference>
<sequence length="76" mass="8955">MLCGLMVLLLLMTYGVNQYRQHRYYLALQQQAEPVLEALRHLQHRVNIDAENGLLRNERVRTLSLQVVSFVRYLEG</sequence>
<proteinExistence type="predicted"/>
<evidence type="ECO:0000313" key="2">
    <source>
        <dbReference type="Proteomes" id="UP000243073"/>
    </source>
</evidence>
<evidence type="ECO:0000313" key="1">
    <source>
        <dbReference type="EMBL" id="OIN14003.1"/>
    </source>
</evidence>
<gene>
    <name evidence="1" type="ORF">BFR47_08850</name>
</gene>